<name>A0A8X6NB43_NEPPI</name>
<dbReference type="Proteomes" id="UP000887013">
    <property type="component" value="Unassembled WGS sequence"/>
</dbReference>
<proteinExistence type="predicted"/>
<sequence>MLAHSVSTVLINPLPNDYDARVIPMYSEASPNVDFSGCKRSMECRIQQPEFATIVTYTDNNNNLDTSNNNNC</sequence>
<organism evidence="1 2">
    <name type="scientific">Nephila pilipes</name>
    <name type="common">Giant wood spider</name>
    <name type="synonym">Nephila maculata</name>
    <dbReference type="NCBI Taxonomy" id="299642"/>
    <lineage>
        <taxon>Eukaryota</taxon>
        <taxon>Metazoa</taxon>
        <taxon>Ecdysozoa</taxon>
        <taxon>Arthropoda</taxon>
        <taxon>Chelicerata</taxon>
        <taxon>Arachnida</taxon>
        <taxon>Araneae</taxon>
        <taxon>Araneomorphae</taxon>
        <taxon>Entelegynae</taxon>
        <taxon>Araneoidea</taxon>
        <taxon>Nephilidae</taxon>
        <taxon>Nephila</taxon>
    </lineage>
</organism>
<accession>A0A8X6NB43</accession>
<reference evidence="1" key="1">
    <citation type="submission" date="2020-08" db="EMBL/GenBank/DDBJ databases">
        <title>Multicomponent nature underlies the extraordinary mechanical properties of spider dragline silk.</title>
        <authorList>
            <person name="Kono N."/>
            <person name="Nakamura H."/>
            <person name="Mori M."/>
            <person name="Yoshida Y."/>
            <person name="Ohtoshi R."/>
            <person name="Malay A.D."/>
            <person name="Moran D.A.P."/>
            <person name="Tomita M."/>
            <person name="Numata K."/>
            <person name="Arakawa K."/>
        </authorList>
    </citation>
    <scope>NUCLEOTIDE SEQUENCE</scope>
</reference>
<dbReference type="AlphaFoldDB" id="A0A8X6NB43"/>
<evidence type="ECO:0000313" key="1">
    <source>
        <dbReference type="EMBL" id="GFT04633.1"/>
    </source>
</evidence>
<evidence type="ECO:0000313" key="2">
    <source>
        <dbReference type="Proteomes" id="UP000887013"/>
    </source>
</evidence>
<gene>
    <name evidence="1" type="ORF">NPIL_507051</name>
</gene>
<comment type="caution">
    <text evidence="1">The sequence shown here is derived from an EMBL/GenBank/DDBJ whole genome shotgun (WGS) entry which is preliminary data.</text>
</comment>
<dbReference type="EMBL" id="BMAW01102502">
    <property type="protein sequence ID" value="GFT04633.1"/>
    <property type="molecule type" value="Genomic_DNA"/>
</dbReference>
<protein>
    <submittedName>
        <fullName evidence="1">Uncharacterized protein</fullName>
    </submittedName>
</protein>
<keyword evidence="2" id="KW-1185">Reference proteome</keyword>